<dbReference type="Proteomes" id="UP001480595">
    <property type="component" value="Unassembled WGS sequence"/>
</dbReference>
<dbReference type="GeneID" id="92098126"/>
<dbReference type="EMBL" id="JAQQWL010000013">
    <property type="protein sequence ID" value="KAK8043171.1"/>
    <property type="molecule type" value="Genomic_DNA"/>
</dbReference>
<comment type="caution">
    <text evidence="1">The sequence shown here is derived from an EMBL/GenBank/DDBJ whole genome shotgun (WGS) entry which is preliminary data.</text>
</comment>
<evidence type="ECO:0000313" key="1">
    <source>
        <dbReference type="EMBL" id="KAK8043171.1"/>
    </source>
</evidence>
<protein>
    <submittedName>
        <fullName evidence="1">Uncharacterized protein</fullName>
    </submittedName>
</protein>
<reference evidence="1 2" key="1">
    <citation type="submission" date="2023-01" db="EMBL/GenBank/DDBJ databases">
        <title>Analysis of 21 Apiospora genomes using comparative genomics revels a genus with tremendous synthesis potential of carbohydrate active enzymes and secondary metabolites.</title>
        <authorList>
            <person name="Sorensen T."/>
        </authorList>
    </citation>
    <scope>NUCLEOTIDE SEQUENCE [LARGE SCALE GENOMIC DNA]</scope>
    <source>
        <strain evidence="1 2">CBS 135458</strain>
    </source>
</reference>
<organism evidence="1 2">
    <name type="scientific">Apiospora phragmitis</name>
    <dbReference type="NCBI Taxonomy" id="2905665"/>
    <lineage>
        <taxon>Eukaryota</taxon>
        <taxon>Fungi</taxon>
        <taxon>Dikarya</taxon>
        <taxon>Ascomycota</taxon>
        <taxon>Pezizomycotina</taxon>
        <taxon>Sordariomycetes</taxon>
        <taxon>Xylariomycetidae</taxon>
        <taxon>Amphisphaeriales</taxon>
        <taxon>Apiosporaceae</taxon>
        <taxon>Apiospora</taxon>
    </lineage>
</organism>
<proteinExistence type="predicted"/>
<name>A0ABR1T993_9PEZI</name>
<keyword evidence="2" id="KW-1185">Reference proteome</keyword>
<sequence>MFSKPATTMAPPATACEDGGCCSRMDFVLEAQHIPPGSFRLISKDAKYVQRFAERDTSSRIVLRNSSSNEEEGNCACDDLPLLMELAWWFSETLKGEKPERRVVRYFFGSAPSNIADDNKSDKNGQSDADKEALDFLYSLICQLVRAFPNGQTSAQGVVVSALPPPLAATQSTMTADEFRAKVDQLDGTMATPSAGAAREQRVQGAQRVGFDQGKGGRCGRAVDRVHVPEGHGPGRKGVRARAQFVRLAAPVLAYC</sequence>
<accession>A0ABR1T993</accession>
<gene>
    <name evidence="1" type="ORF">PG994_013654</name>
</gene>
<evidence type="ECO:0000313" key="2">
    <source>
        <dbReference type="Proteomes" id="UP001480595"/>
    </source>
</evidence>
<dbReference type="RefSeq" id="XP_066710024.1">
    <property type="nucleotide sequence ID" value="XM_066865063.1"/>
</dbReference>